<dbReference type="GO" id="GO:0008270">
    <property type="term" value="F:zinc ion binding"/>
    <property type="evidence" value="ECO:0007669"/>
    <property type="project" value="InterPro"/>
</dbReference>
<dbReference type="EMBL" id="PKPP01004086">
    <property type="protein sequence ID" value="PWA66176.1"/>
    <property type="molecule type" value="Genomic_DNA"/>
</dbReference>
<accession>A0A2U1MY77</accession>
<comment type="similarity">
    <text evidence="1">Belongs to the metallothionein superfamily. Type 15 family.</text>
</comment>
<evidence type="ECO:0000256" key="1">
    <source>
        <dbReference type="ARBA" id="ARBA00005802"/>
    </source>
</evidence>
<dbReference type="STRING" id="35608.A0A2U1MY77"/>
<dbReference type="OrthoDB" id="739871at2759"/>
<dbReference type="GO" id="GO:0005507">
    <property type="term" value="F:copper ion binding"/>
    <property type="evidence" value="ECO:0007669"/>
    <property type="project" value="InterPro"/>
</dbReference>
<gene>
    <name evidence="4" type="ORF">CTI12_AA330620</name>
</gene>
<dbReference type="InterPro" id="IPR044671">
    <property type="entry name" value="MT3"/>
</dbReference>
<evidence type="ECO:0000313" key="4">
    <source>
        <dbReference type="EMBL" id="PWA66176.1"/>
    </source>
</evidence>
<keyword evidence="3" id="KW-0480">Metal-thiolate cluster</keyword>
<dbReference type="Proteomes" id="UP000245207">
    <property type="component" value="Unassembled WGS sequence"/>
</dbReference>
<protein>
    <submittedName>
        <fullName evidence="4">Uncharacterized protein</fullName>
    </submittedName>
</protein>
<reference evidence="4 5" key="1">
    <citation type="journal article" date="2018" name="Mol. Plant">
        <title>The genome of Artemisia annua provides insight into the evolution of Asteraceae family and artemisinin biosynthesis.</title>
        <authorList>
            <person name="Shen Q."/>
            <person name="Zhang L."/>
            <person name="Liao Z."/>
            <person name="Wang S."/>
            <person name="Yan T."/>
            <person name="Shi P."/>
            <person name="Liu M."/>
            <person name="Fu X."/>
            <person name="Pan Q."/>
            <person name="Wang Y."/>
            <person name="Lv Z."/>
            <person name="Lu X."/>
            <person name="Zhang F."/>
            <person name="Jiang W."/>
            <person name="Ma Y."/>
            <person name="Chen M."/>
            <person name="Hao X."/>
            <person name="Li L."/>
            <person name="Tang Y."/>
            <person name="Lv G."/>
            <person name="Zhou Y."/>
            <person name="Sun X."/>
            <person name="Brodelius P.E."/>
            <person name="Rose J.K.C."/>
            <person name="Tang K."/>
        </authorList>
    </citation>
    <scope>NUCLEOTIDE SEQUENCE [LARGE SCALE GENOMIC DNA]</scope>
    <source>
        <strain evidence="5">cv. Huhao1</strain>
        <tissue evidence="4">Leaf</tissue>
    </source>
</reference>
<proteinExistence type="inferred from homology"/>
<evidence type="ECO:0000256" key="3">
    <source>
        <dbReference type="ARBA" id="ARBA00022851"/>
    </source>
</evidence>
<comment type="caution">
    <text evidence="4">The sequence shown here is derived from an EMBL/GenBank/DDBJ whole genome shotgun (WGS) entry which is preliminary data.</text>
</comment>
<organism evidence="4 5">
    <name type="scientific">Artemisia annua</name>
    <name type="common">Sweet wormwood</name>
    <dbReference type="NCBI Taxonomy" id="35608"/>
    <lineage>
        <taxon>Eukaryota</taxon>
        <taxon>Viridiplantae</taxon>
        <taxon>Streptophyta</taxon>
        <taxon>Embryophyta</taxon>
        <taxon>Tracheophyta</taxon>
        <taxon>Spermatophyta</taxon>
        <taxon>Magnoliopsida</taxon>
        <taxon>eudicotyledons</taxon>
        <taxon>Gunneridae</taxon>
        <taxon>Pentapetalae</taxon>
        <taxon>asterids</taxon>
        <taxon>campanulids</taxon>
        <taxon>Asterales</taxon>
        <taxon>Asteraceae</taxon>
        <taxon>Asteroideae</taxon>
        <taxon>Anthemideae</taxon>
        <taxon>Artemisiinae</taxon>
        <taxon>Artemisia</taxon>
    </lineage>
</organism>
<dbReference type="PANTHER" id="PTHR33357">
    <property type="entry name" value="METALLOTHIONEIN-LIKE PROTEIN 3"/>
    <property type="match status" value="1"/>
</dbReference>
<name>A0A2U1MY77_ARTAN</name>
<dbReference type="GO" id="GO:0006878">
    <property type="term" value="P:intracellular copper ion homeostasis"/>
    <property type="evidence" value="ECO:0007669"/>
    <property type="project" value="InterPro"/>
</dbReference>
<keyword evidence="5" id="KW-1185">Reference proteome</keyword>
<evidence type="ECO:0000256" key="2">
    <source>
        <dbReference type="ARBA" id="ARBA00022723"/>
    </source>
</evidence>
<sequence>MTITCINTRRCTSFVDIANHNFKPFRVPLSYFKLLNMSSCSNCDCNDKNTCIKKGNGYDVTLVETQKSTVETIVMEVPAAENNGKCKCGANCSCTNCTCGH</sequence>
<dbReference type="AlphaFoldDB" id="A0A2U1MY77"/>
<evidence type="ECO:0000313" key="5">
    <source>
        <dbReference type="Proteomes" id="UP000245207"/>
    </source>
</evidence>
<dbReference type="PANTHER" id="PTHR33357:SF3">
    <property type="entry name" value="METALLOTHIONEIN-LIKE PROTEIN 3"/>
    <property type="match status" value="1"/>
</dbReference>
<keyword evidence="2" id="KW-0479">Metal-binding</keyword>